<gene>
    <name evidence="1" type="ORF">N1032_21145</name>
</gene>
<keyword evidence="2" id="KW-1185">Reference proteome</keyword>
<organism evidence="1 2">
    <name type="scientific">Herbiconiux daphne</name>
    <dbReference type="NCBI Taxonomy" id="2970914"/>
    <lineage>
        <taxon>Bacteria</taxon>
        <taxon>Bacillati</taxon>
        <taxon>Actinomycetota</taxon>
        <taxon>Actinomycetes</taxon>
        <taxon>Micrococcales</taxon>
        <taxon>Microbacteriaceae</taxon>
        <taxon>Herbiconiux</taxon>
    </lineage>
</organism>
<name>A0ABT2H8J0_9MICO</name>
<proteinExistence type="predicted"/>
<accession>A0ABT2H8J0</accession>
<protein>
    <submittedName>
        <fullName evidence="1">Uncharacterized protein</fullName>
    </submittedName>
</protein>
<dbReference type="RefSeq" id="WP_259542098.1">
    <property type="nucleotide sequence ID" value="NZ_JANLCJ010000013.1"/>
</dbReference>
<sequence>MIIEAGYDVLQLIEPVVHRDDTSRHSLWVLGLDSDLRLLFLDIAARFVQHDAVDYLKQIDACLSQSIRPVRYVVLAYHDHSRRWEPDGWLDAIDECLSARPEFAGRELLGQVVFTDDGYFSTVPRYSFRDYPSLEALPRAAACAGPHLFLDCGCLACRQFEERRDRARRDRLHDESAADVRPALAPQ</sequence>
<dbReference type="EMBL" id="JANLCJ010000013">
    <property type="protein sequence ID" value="MCS5736248.1"/>
    <property type="molecule type" value="Genomic_DNA"/>
</dbReference>
<evidence type="ECO:0000313" key="1">
    <source>
        <dbReference type="EMBL" id="MCS5736248.1"/>
    </source>
</evidence>
<dbReference type="Proteomes" id="UP001165586">
    <property type="component" value="Unassembled WGS sequence"/>
</dbReference>
<comment type="caution">
    <text evidence="1">The sequence shown here is derived from an EMBL/GenBank/DDBJ whole genome shotgun (WGS) entry which is preliminary data.</text>
</comment>
<reference evidence="1" key="1">
    <citation type="submission" date="2022-08" db="EMBL/GenBank/DDBJ databases">
        <authorList>
            <person name="Deng Y."/>
            <person name="Han X.-F."/>
            <person name="Zhang Y.-Q."/>
        </authorList>
    </citation>
    <scope>NUCLEOTIDE SEQUENCE</scope>
    <source>
        <strain evidence="1">CPCC 203386</strain>
    </source>
</reference>
<evidence type="ECO:0000313" key="2">
    <source>
        <dbReference type="Proteomes" id="UP001165586"/>
    </source>
</evidence>